<evidence type="ECO:0000313" key="2">
    <source>
        <dbReference type="EMBL" id="VDM91305.1"/>
    </source>
</evidence>
<evidence type="ECO:0000256" key="1">
    <source>
        <dbReference type="SAM" id="SignalP"/>
    </source>
</evidence>
<dbReference type="Proteomes" id="UP000277928">
    <property type="component" value="Unassembled WGS sequence"/>
</dbReference>
<gene>
    <name evidence="2" type="ORF">NLS_LOCUS9242</name>
</gene>
<dbReference type="OrthoDB" id="10584404at2759"/>
<protein>
    <submittedName>
        <fullName evidence="2">Uncharacterized protein</fullName>
    </submittedName>
</protein>
<proteinExistence type="predicted"/>
<keyword evidence="3" id="KW-1185">Reference proteome</keyword>
<name>A0A3P7M4K5_LITSI</name>
<accession>A0A3P7M4K5</accession>
<reference evidence="2 3" key="1">
    <citation type="submission" date="2018-08" db="EMBL/GenBank/DDBJ databases">
        <authorList>
            <person name="Laetsch R D."/>
            <person name="Stevens L."/>
            <person name="Kumar S."/>
            <person name="Blaxter L. M."/>
        </authorList>
    </citation>
    <scope>NUCLEOTIDE SEQUENCE [LARGE SCALE GENOMIC DNA]</scope>
</reference>
<feature type="chain" id="PRO_5018184345" evidence="1">
    <location>
        <begin position="24"/>
        <end position="71"/>
    </location>
</feature>
<feature type="signal peptide" evidence="1">
    <location>
        <begin position="1"/>
        <end position="23"/>
    </location>
</feature>
<dbReference type="AlphaFoldDB" id="A0A3P7M4K5"/>
<evidence type="ECO:0000313" key="3">
    <source>
        <dbReference type="Proteomes" id="UP000277928"/>
    </source>
</evidence>
<dbReference type="EMBL" id="UYRX01001451">
    <property type="protein sequence ID" value="VDM91305.1"/>
    <property type="molecule type" value="Genomic_DNA"/>
</dbReference>
<sequence length="71" mass="7375">MQIGSTMELLLLFLLIVIDVATAFNSFNGNIIVAADGSNSPMSLTGNANGVLDPTDGHGNIVVYPRLASGR</sequence>
<keyword evidence="1" id="KW-0732">Signal</keyword>
<organism evidence="2 3">
    <name type="scientific">Litomosoides sigmodontis</name>
    <name type="common">Filarial nematode worm</name>
    <dbReference type="NCBI Taxonomy" id="42156"/>
    <lineage>
        <taxon>Eukaryota</taxon>
        <taxon>Metazoa</taxon>
        <taxon>Ecdysozoa</taxon>
        <taxon>Nematoda</taxon>
        <taxon>Chromadorea</taxon>
        <taxon>Rhabditida</taxon>
        <taxon>Spirurina</taxon>
        <taxon>Spiruromorpha</taxon>
        <taxon>Filarioidea</taxon>
        <taxon>Onchocercidae</taxon>
        <taxon>Litomosoides</taxon>
    </lineage>
</organism>
<dbReference type="OMA" id="IVDGPYH"/>